<dbReference type="Pfam" id="PF00650">
    <property type="entry name" value="CRAL_TRIO"/>
    <property type="match status" value="1"/>
</dbReference>
<comment type="caution">
    <text evidence="2">The sequence shown here is derived from an EMBL/GenBank/DDBJ whole genome shotgun (WGS) entry which is preliminary data.</text>
</comment>
<evidence type="ECO:0000313" key="2">
    <source>
        <dbReference type="EMBL" id="KAL3761284.1"/>
    </source>
</evidence>
<dbReference type="SMART" id="SM00516">
    <property type="entry name" value="SEC14"/>
    <property type="match status" value="1"/>
</dbReference>
<dbReference type="InterPro" id="IPR036273">
    <property type="entry name" value="CRAL/TRIO_N_dom_sf"/>
</dbReference>
<dbReference type="InterPro" id="IPR001251">
    <property type="entry name" value="CRAL-TRIO_dom"/>
</dbReference>
<dbReference type="PANTHER" id="PTHR45824">
    <property type="entry name" value="GH16843P"/>
    <property type="match status" value="1"/>
</dbReference>
<dbReference type="SUPFAM" id="SSF46938">
    <property type="entry name" value="CRAL/TRIO N-terminal domain"/>
    <property type="match status" value="1"/>
</dbReference>
<dbReference type="InterPro" id="IPR036865">
    <property type="entry name" value="CRAL-TRIO_dom_sf"/>
</dbReference>
<evidence type="ECO:0000313" key="3">
    <source>
        <dbReference type="Proteomes" id="UP001530293"/>
    </source>
</evidence>
<dbReference type="SUPFAM" id="SSF52087">
    <property type="entry name" value="CRAL/TRIO domain"/>
    <property type="match status" value="1"/>
</dbReference>
<protein>
    <recommendedName>
        <fullName evidence="1">CRAL-TRIO domain-containing protein</fullName>
    </recommendedName>
</protein>
<evidence type="ECO:0000259" key="1">
    <source>
        <dbReference type="PROSITE" id="PS50191"/>
    </source>
</evidence>
<dbReference type="Proteomes" id="UP001530293">
    <property type="component" value="Unassembled WGS sequence"/>
</dbReference>
<dbReference type="EMBL" id="JALLBG020000152">
    <property type="protein sequence ID" value="KAL3761284.1"/>
    <property type="molecule type" value="Genomic_DNA"/>
</dbReference>
<keyword evidence="3" id="KW-1185">Reference proteome</keyword>
<dbReference type="PROSITE" id="PS50191">
    <property type="entry name" value="CRAL_TRIO"/>
    <property type="match status" value="1"/>
</dbReference>
<organism evidence="2 3">
    <name type="scientific">Discostella pseudostelligera</name>
    <dbReference type="NCBI Taxonomy" id="259834"/>
    <lineage>
        <taxon>Eukaryota</taxon>
        <taxon>Sar</taxon>
        <taxon>Stramenopiles</taxon>
        <taxon>Ochrophyta</taxon>
        <taxon>Bacillariophyta</taxon>
        <taxon>Coscinodiscophyceae</taxon>
        <taxon>Thalassiosirophycidae</taxon>
        <taxon>Stephanodiscales</taxon>
        <taxon>Stephanodiscaceae</taxon>
        <taxon>Discostella</taxon>
    </lineage>
</organism>
<proteinExistence type="predicted"/>
<dbReference type="InterPro" id="IPR052578">
    <property type="entry name" value="PI_Transfer_CRAL-TRIO"/>
</dbReference>
<dbReference type="CDD" id="cd00170">
    <property type="entry name" value="SEC14"/>
    <property type="match status" value="1"/>
</dbReference>
<gene>
    <name evidence="2" type="ORF">ACHAWU_010197</name>
</gene>
<dbReference type="PANTHER" id="PTHR45824:SF29">
    <property type="entry name" value="GH16843P"/>
    <property type="match status" value="1"/>
</dbReference>
<dbReference type="Gene3D" id="3.40.525.10">
    <property type="entry name" value="CRAL-TRIO lipid binding domain"/>
    <property type="match status" value="1"/>
</dbReference>
<dbReference type="AlphaFoldDB" id="A0ABD3MB93"/>
<sequence>MTVLLRSRSLMRGIFHHHHHHHHADNDNDNDNENNAVAADASTTTKSTNTSCVSILHSSPTVATLAEWEDENDNNVGDYHDTTAPYSSTNDPMIATPQSTMPIPTKDVIVIDDTTPLEHSRRVALASSHGYIYDETLGVQSILDALTPNEIQSLSDPQMPLRHYRAEKGNVQEAIRKLKLTLQWRKEFGVENIKRCFDPLPQQHDHQSGTEMAETQRQSQQLLFNHLATTIAHENSTGKIYCRGYDHCGRAILYLTPGRENSTNELDNMRHLVYHLERAIACTARKSGRTKVCIVIGYQGFTLRNAPPMSTVRHTLTILQNHYPERMYRAYICDPPLVFRTFWSIIHHFVDPTTLEKIAFCAGKEGMKFLERDFDTMTTEKQAGGKVKLREFDSKEYLWDTPFEYTFDEKR</sequence>
<reference evidence="2 3" key="1">
    <citation type="submission" date="2024-10" db="EMBL/GenBank/DDBJ databases">
        <title>Updated reference genomes for cyclostephanoid diatoms.</title>
        <authorList>
            <person name="Roberts W.R."/>
            <person name="Alverson A.J."/>
        </authorList>
    </citation>
    <scope>NUCLEOTIDE SEQUENCE [LARGE SCALE GENOMIC DNA]</scope>
    <source>
        <strain evidence="2 3">AJA232-27</strain>
    </source>
</reference>
<feature type="domain" description="CRAL-TRIO" evidence="1">
    <location>
        <begin position="244"/>
        <end position="391"/>
    </location>
</feature>
<accession>A0ABD3MB93</accession>
<name>A0ABD3MB93_9STRA</name>